<evidence type="ECO:0000256" key="2">
    <source>
        <dbReference type="SAM" id="MobiDB-lite"/>
    </source>
</evidence>
<dbReference type="PANTHER" id="PTHR37456:SF3">
    <property type="entry name" value="COLLAGEN ALPHA-1(XXV) CHAIN"/>
    <property type="match status" value="1"/>
</dbReference>
<feature type="region of interest" description="Disordered" evidence="2">
    <location>
        <begin position="97"/>
        <end position="139"/>
    </location>
</feature>
<dbReference type="InterPro" id="IPR008160">
    <property type="entry name" value="Collagen"/>
</dbReference>
<organism evidence="4 5">
    <name type="scientific">Rotaria sordida</name>
    <dbReference type="NCBI Taxonomy" id="392033"/>
    <lineage>
        <taxon>Eukaryota</taxon>
        <taxon>Metazoa</taxon>
        <taxon>Spiralia</taxon>
        <taxon>Gnathifera</taxon>
        <taxon>Rotifera</taxon>
        <taxon>Eurotatoria</taxon>
        <taxon>Bdelloidea</taxon>
        <taxon>Philodinida</taxon>
        <taxon>Philodinidae</taxon>
        <taxon>Rotaria</taxon>
    </lineage>
</organism>
<name>A0A814WYF5_9BILA</name>
<feature type="compositionally biased region" description="Basic and acidic residues" evidence="2">
    <location>
        <begin position="126"/>
        <end position="139"/>
    </location>
</feature>
<evidence type="ECO:0000313" key="4">
    <source>
        <dbReference type="EMBL" id="CAF1211972.1"/>
    </source>
</evidence>
<comment type="caution">
    <text evidence="4">The sequence shown here is derived from an EMBL/GenBank/DDBJ whole genome shotgun (WGS) entry which is preliminary data.</text>
</comment>
<keyword evidence="1" id="KW-0677">Repeat</keyword>
<dbReference type="Pfam" id="PF01391">
    <property type="entry name" value="Collagen"/>
    <property type="match status" value="2"/>
</dbReference>
<proteinExistence type="predicted"/>
<evidence type="ECO:0000256" key="1">
    <source>
        <dbReference type="ARBA" id="ARBA00022737"/>
    </source>
</evidence>
<feature type="compositionally biased region" description="Polar residues" evidence="2">
    <location>
        <begin position="227"/>
        <end position="247"/>
    </location>
</feature>
<dbReference type="InterPro" id="IPR050938">
    <property type="entry name" value="Collagen_Structural_Proteins"/>
</dbReference>
<feature type="compositionally biased region" description="Polar residues" evidence="2">
    <location>
        <begin position="203"/>
        <end position="217"/>
    </location>
</feature>
<evidence type="ECO:0000256" key="3">
    <source>
        <dbReference type="SAM" id="SignalP"/>
    </source>
</evidence>
<feature type="signal peptide" evidence="3">
    <location>
        <begin position="1"/>
        <end position="24"/>
    </location>
</feature>
<feature type="compositionally biased region" description="Low complexity" evidence="2">
    <location>
        <begin position="250"/>
        <end position="267"/>
    </location>
</feature>
<reference evidence="4" key="1">
    <citation type="submission" date="2021-02" db="EMBL/GenBank/DDBJ databases">
        <authorList>
            <person name="Nowell W R."/>
        </authorList>
    </citation>
    <scope>NUCLEOTIDE SEQUENCE</scope>
</reference>
<dbReference type="EMBL" id="CAJNOU010001490">
    <property type="protein sequence ID" value="CAF1211972.1"/>
    <property type="molecule type" value="Genomic_DNA"/>
</dbReference>
<sequence length="267" mass="28318">MASLLRPFIIGLILFLSILNQIETRIAQNDDDVSKLRINRQEYNPYPYDHRQRYPEPPSGQYPSRDPSETYVQNSECKGCGPRRDCQCPGKGAMGITGPQGFPGIPGDRGLKGPSGRSGYPGVSGEKGDRGQYGNKGERGDDGLLPIDGQNGFPGQAGAVGPRGIPGVPGCNGSKGEPGDDGRMGLDGLPGAAGTPGRAAIPPSSTTIQTDTLNDSIHNGRARRMSITKNSSVNFKQPTNSKQSTFAPLNISRRNSISRPSIKLTNA</sequence>
<feature type="region of interest" description="Disordered" evidence="2">
    <location>
        <begin position="194"/>
        <end position="267"/>
    </location>
</feature>
<protein>
    <submittedName>
        <fullName evidence="4">Uncharacterized protein</fullName>
    </submittedName>
</protein>
<dbReference type="AlphaFoldDB" id="A0A814WYF5"/>
<dbReference type="Proteomes" id="UP000663889">
    <property type="component" value="Unassembled WGS sequence"/>
</dbReference>
<gene>
    <name evidence="4" type="ORF">SEV965_LOCUS21719</name>
</gene>
<evidence type="ECO:0000313" key="5">
    <source>
        <dbReference type="Proteomes" id="UP000663889"/>
    </source>
</evidence>
<dbReference type="PANTHER" id="PTHR37456">
    <property type="entry name" value="SI:CH211-266K2.1"/>
    <property type="match status" value="1"/>
</dbReference>
<feature type="region of interest" description="Disordered" evidence="2">
    <location>
        <begin position="41"/>
        <end position="80"/>
    </location>
</feature>
<feature type="chain" id="PRO_5032292836" evidence="3">
    <location>
        <begin position="25"/>
        <end position="267"/>
    </location>
</feature>
<accession>A0A814WYF5</accession>
<keyword evidence="3" id="KW-0732">Signal</keyword>